<dbReference type="Gene3D" id="3.40.50.1820">
    <property type="entry name" value="alpha/beta hydrolase"/>
    <property type="match status" value="1"/>
</dbReference>
<dbReference type="EMBL" id="JABCKY010000004">
    <property type="protein sequence ID" value="NMT64412.1"/>
    <property type="molecule type" value="Genomic_DNA"/>
</dbReference>
<dbReference type="InterPro" id="IPR029058">
    <property type="entry name" value="AB_hydrolase_fold"/>
</dbReference>
<reference evidence="4 5" key="1">
    <citation type="submission" date="2020-04" db="EMBL/GenBank/DDBJ databases">
        <title>Marinobacter oceani sp. nov., isolated from marine solar saltern.</title>
        <authorList>
            <person name="Chen X.-Y."/>
        </authorList>
    </citation>
    <scope>NUCLEOTIDE SEQUENCE [LARGE SCALE GENOMIC DNA]</scope>
    <source>
        <strain evidence="4 5">W62</strain>
    </source>
</reference>
<evidence type="ECO:0000313" key="5">
    <source>
        <dbReference type="Proteomes" id="UP000567186"/>
    </source>
</evidence>
<keyword evidence="5" id="KW-1185">Reference proteome</keyword>
<dbReference type="PROSITE" id="PS01173">
    <property type="entry name" value="LIPASE_GDXG_HIS"/>
    <property type="match status" value="1"/>
</dbReference>
<evidence type="ECO:0000259" key="3">
    <source>
        <dbReference type="Pfam" id="PF07859"/>
    </source>
</evidence>
<dbReference type="InterPro" id="IPR013094">
    <property type="entry name" value="AB_hydrolase_3"/>
</dbReference>
<organism evidence="4 5">
    <name type="scientific">Marinobacter orientalis</name>
    <dbReference type="NCBI Taxonomy" id="1928859"/>
    <lineage>
        <taxon>Bacteria</taxon>
        <taxon>Pseudomonadati</taxon>
        <taxon>Pseudomonadota</taxon>
        <taxon>Gammaproteobacteria</taxon>
        <taxon>Pseudomonadales</taxon>
        <taxon>Marinobacteraceae</taxon>
        <taxon>Marinobacter</taxon>
    </lineage>
</organism>
<gene>
    <name evidence="4" type="ORF">HIU99_12505</name>
</gene>
<sequence length="350" mass="38527">MMWFGLLMVVLIAAVVFFLRRRQDGGNDIEVPGRLQQSEARQQVVEMVRGMHRATEGLRGRARVKALRNYMDSMSDGLELASEIRSPGSDSPGGEWVIAPGAKPERRILYIHGGSWVAGSPRSHRAITDRLSRLAQACVFAVDYRLMPENRYLDGVIDCRQAYRWMLGNSPEGQTPADFVVVAGDSAGGSHALGLIAWIRDQGLQPPDAAIALSPSTELMVTSLGKRANLKTDVMLGPTVKKLARIPTPLLWWATVLGMRVLPTSPVASPLRGKLHNLPPTLIQVSESEMLLENAQRYAEKARAAGSPVEVQTWPDMVHVWHIFTPLLPEAEEAFEHIGEFLSRVEAGST</sequence>
<dbReference type="PANTHER" id="PTHR48081">
    <property type="entry name" value="AB HYDROLASE SUPERFAMILY PROTEIN C4A8.06C"/>
    <property type="match status" value="1"/>
</dbReference>
<dbReference type="Proteomes" id="UP000567186">
    <property type="component" value="Unassembled WGS sequence"/>
</dbReference>
<comment type="caution">
    <text evidence="4">The sequence shown here is derived from an EMBL/GenBank/DDBJ whole genome shotgun (WGS) entry which is preliminary data.</text>
</comment>
<dbReference type="AlphaFoldDB" id="A0A7Y0RDT8"/>
<name>A0A7Y0RDT8_9GAMM</name>
<evidence type="ECO:0000313" key="4">
    <source>
        <dbReference type="EMBL" id="NMT64412.1"/>
    </source>
</evidence>
<dbReference type="Pfam" id="PF07859">
    <property type="entry name" value="Abhydrolase_3"/>
    <property type="match status" value="1"/>
</dbReference>
<comment type="similarity">
    <text evidence="1">Belongs to the 'GDXG' lipolytic enzyme family.</text>
</comment>
<proteinExistence type="inferred from homology"/>
<dbReference type="OrthoDB" id="9806180at2"/>
<keyword evidence="2 4" id="KW-0378">Hydrolase</keyword>
<dbReference type="PANTHER" id="PTHR48081:SF8">
    <property type="entry name" value="ALPHA_BETA HYDROLASE FOLD-3 DOMAIN-CONTAINING PROTEIN-RELATED"/>
    <property type="match status" value="1"/>
</dbReference>
<dbReference type="InterPro" id="IPR002168">
    <property type="entry name" value="Lipase_GDXG_HIS_AS"/>
</dbReference>
<dbReference type="GO" id="GO:0016787">
    <property type="term" value="F:hydrolase activity"/>
    <property type="evidence" value="ECO:0007669"/>
    <property type="project" value="UniProtKB-KW"/>
</dbReference>
<protein>
    <submittedName>
        <fullName evidence="4">Alpha/beta hydrolase</fullName>
    </submittedName>
</protein>
<accession>A0A7Y0RDT8</accession>
<feature type="domain" description="Alpha/beta hydrolase fold-3" evidence="3">
    <location>
        <begin position="108"/>
        <end position="322"/>
    </location>
</feature>
<evidence type="ECO:0000256" key="1">
    <source>
        <dbReference type="ARBA" id="ARBA00010515"/>
    </source>
</evidence>
<dbReference type="InterPro" id="IPR050300">
    <property type="entry name" value="GDXG_lipolytic_enzyme"/>
</dbReference>
<evidence type="ECO:0000256" key="2">
    <source>
        <dbReference type="ARBA" id="ARBA00022801"/>
    </source>
</evidence>
<dbReference type="SUPFAM" id="SSF53474">
    <property type="entry name" value="alpha/beta-Hydrolases"/>
    <property type="match status" value="1"/>
</dbReference>